<protein>
    <recommendedName>
        <fullName evidence="15 16">Replicative DNA helicase</fullName>
        <ecNumber evidence="15 16">5.6.2.3</ecNumber>
    </recommendedName>
</protein>
<dbReference type="PRINTS" id="PR00379">
    <property type="entry name" value="INTEIN"/>
</dbReference>
<dbReference type="SUPFAM" id="SSF55608">
    <property type="entry name" value="Homing endonucleases"/>
    <property type="match status" value="1"/>
</dbReference>
<dbReference type="PANTHER" id="PTHR30153:SF2">
    <property type="entry name" value="REPLICATIVE DNA HELICASE"/>
    <property type="match status" value="1"/>
</dbReference>
<dbReference type="InterPro" id="IPR007692">
    <property type="entry name" value="DNA_helicase_DnaB"/>
</dbReference>
<dbReference type="GO" id="GO:0016539">
    <property type="term" value="P:intein-mediated protein splicing"/>
    <property type="evidence" value="ECO:0007669"/>
    <property type="project" value="InterPro"/>
</dbReference>
<reference evidence="19 20" key="1">
    <citation type="submission" date="2020-04" db="EMBL/GenBank/DDBJ databases">
        <title>Metagenomic profiling of ammonia- and methane-oxidizing microorganisms in a Dutch drinking water treatment plant.</title>
        <authorList>
            <person name="Poghosyan L."/>
            <person name="Leucker S."/>
        </authorList>
    </citation>
    <scope>NUCLEOTIDE SEQUENCE [LARGE SCALE GENOMIC DNA]</scope>
    <source>
        <strain evidence="19">S-RSF-IL-03</strain>
    </source>
</reference>
<dbReference type="PROSITE" id="PS50818">
    <property type="entry name" value="INTEIN_C_TER"/>
    <property type="match status" value="1"/>
</dbReference>
<evidence type="ECO:0000256" key="10">
    <source>
        <dbReference type="ARBA" id="ARBA00023000"/>
    </source>
</evidence>
<evidence type="ECO:0000256" key="5">
    <source>
        <dbReference type="ARBA" id="ARBA00022741"/>
    </source>
</evidence>
<dbReference type="Pfam" id="PF14528">
    <property type="entry name" value="LAGLIDADG_3"/>
    <property type="match status" value="1"/>
</dbReference>
<keyword evidence="8" id="KW-0068">Autocatalytic cleavage</keyword>
<evidence type="ECO:0000259" key="18">
    <source>
        <dbReference type="PROSITE" id="PS51199"/>
    </source>
</evidence>
<dbReference type="AlphaFoldDB" id="A0A849SXC9"/>
<dbReference type="GO" id="GO:0005829">
    <property type="term" value="C:cytosol"/>
    <property type="evidence" value="ECO:0007669"/>
    <property type="project" value="TreeGrafter"/>
</dbReference>
<feature type="domain" description="DOD-type homing endonuclease" evidence="17">
    <location>
        <begin position="338"/>
        <end position="484"/>
    </location>
</feature>
<keyword evidence="7 16" id="KW-0347">Helicase</keyword>
<dbReference type="Proteomes" id="UP000580839">
    <property type="component" value="Unassembled WGS sequence"/>
</dbReference>
<evidence type="ECO:0000256" key="2">
    <source>
        <dbReference type="ARBA" id="ARBA00022515"/>
    </source>
</evidence>
<evidence type="ECO:0000256" key="4">
    <source>
        <dbReference type="ARBA" id="ARBA00022737"/>
    </source>
</evidence>
<gene>
    <name evidence="19" type="primary">dnaB</name>
    <name evidence="19" type="ORF">HOP12_06410</name>
</gene>
<dbReference type="GO" id="GO:0043139">
    <property type="term" value="F:5'-3' DNA helicase activity"/>
    <property type="evidence" value="ECO:0007669"/>
    <property type="project" value="UniProtKB-EC"/>
</dbReference>
<evidence type="ECO:0000256" key="3">
    <source>
        <dbReference type="ARBA" id="ARBA00022705"/>
    </source>
</evidence>
<dbReference type="SMART" id="SM00305">
    <property type="entry name" value="HintC"/>
    <property type="match status" value="1"/>
</dbReference>
<dbReference type="Gene3D" id="3.40.50.300">
    <property type="entry name" value="P-loop containing nucleotide triphosphate hydrolases"/>
    <property type="match status" value="1"/>
</dbReference>
<dbReference type="CDD" id="cd00984">
    <property type="entry name" value="DnaB_C"/>
    <property type="match status" value="1"/>
</dbReference>
<evidence type="ECO:0000256" key="14">
    <source>
        <dbReference type="ARBA" id="ARBA00048954"/>
    </source>
</evidence>
<dbReference type="NCBIfam" id="TIGR01443">
    <property type="entry name" value="intein_Cterm"/>
    <property type="match status" value="1"/>
</dbReference>
<dbReference type="GO" id="GO:0004519">
    <property type="term" value="F:endonuclease activity"/>
    <property type="evidence" value="ECO:0007669"/>
    <property type="project" value="InterPro"/>
</dbReference>
<evidence type="ECO:0000256" key="8">
    <source>
        <dbReference type="ARBA" id="ARBA00022813"/>
    </source>
</evidence>
<dbReference type="GO" id="GO:0003677">
    <property type="term" value="F:DNA binding"/>
    <property type="evidence" value="ECO:0007669"/>
    <property type="project" value="UniProtKB-UniRule"/>
</dbReference>
<keyword evidence="3 16" id="KW-0235">DNA replication</keyword>
<dbReference type="EC" id="5.6.2.3" evidence="15 16"/>
<dbReference type="EMBL" id="JABFRW010000074">
    <property type="protein sequence ID" value="NOT33789.1"/>
    <property type="molecule type" value="Genomic_DNA"/>
</dbReference>
<dbReference type="PROSITE" id="PS51199">
    <property type="entry name" value="SF4_HELICASE"/>
    <property type="match status" value="2"/>
</dbReference>
<evidence type="ECO:0000256" key="6">
    <source>
        <dbReference type="ARBA" id="ARBA00022801"/>
    </source>
</evidence>
<comment type="function">
    <text evidence="16">The main replicative DNA helicase, it participates in initiation and elongation during chromosome replication. Travels ahead of the DNA replisome, separating dsDNA into templates for DNA synthesis. A processive ATP-dependent 5'-3' DNA helicase it has DNA-dependent ATPase activity.</text>
</comment>
<comment type="function">
    <text evidence="13 16">The intein is an endonuclease.</text>
</comment>
<dbReference type="InterPro" id="IPR006142">
    <property type="entry name" value="INTEIN"/>
</dbReference>
<name>A0A849SXC9_UNCEI</name>
<dbReference type="InterPro" id="IPR016136">
    <property type="entry name" value="DNA_helicase_N/primase_C"/>
</dbReference>
<dbReference type="Pfam" id="PF00772">
    <property type="entry name" value="DnaB"/>
    <property type="match status" value="1"/>
</dbReference>
<evidence type="ECO:0000313" key="20">
    <source>
        <dbReference type="Proteomes" id="UP000580839"/>
    </source>
</evidence>
<evidence type="ECO:0000256" key="7">
    <source>
        <dbReference type="ARBA" id="ARBA00022806"/>
    </source>
</evidence>
<accession>A0A849SXC9</accession>
<dbReference type="InterPro" id="IPR007694">
    <property type="entry name" value="DNA_helicase_DnaB-like_C"/>
</dbReference>
<keyword evidence="10" id="KW-0651">Protein splicing</keyword>
<dbReference type="InterPro" id="IPR003587">
    <property type="entry name" value="Hint_dom_N"/>
</dbReference>
<dbReference type="Gene3D" id="1.10.860.10">
    <property type="entry name" value="DNAb Helicase, Chain A"/>
    <property type="match status" value="1"/>
</dbReference>
<keyword evidence="4" id="KW-0677">Repeat</keyword>
<keyword evidence="12" id="KW-0413">Isomerase</keyword>
<dbReference type="InterPro" id="IPR004042">
    <property type="entry name" value="Intein_endonuc_central"/>
</dbReference>
<evidence type="ECO:0000256" key="9">
    <source>
        <dbReference type="ARBA" id="ARBA00022840"/>
    </source>
</evidence>
<keyword evidence="9 16" id="KW-0067">ATP-binding</keyword>
<dbReference type="GO" id="GO:0016787">
    <property type="term" value="F:hydrolase activity"/>
    <property type="evidence" value="ECO:0007669"/>
    <property type="project" value="UniProtKB-KW"/>
</dbReference>
<dbReference type="GO" id="GO:1990077">
    <property type="term" value="C:primosome complex"/>
    <property type="evidence" value="ECO:0007669"/>
    <property type="project" value="UniProtKB-UniRule"/>
</dbReference>
<dbReference type="Gene3D" id="2.170.16.10">
    <property type="entry name" value="Hedgehog/Intein (Hint) domain"/>
    <property type="match status" value="2"/>
</dbReference>
<dbReference type="Gene3D" id="3.10.28.10">
    <property type="entry name" value="Homing endonucleases"/>
    <property type="match status" value="1"/>
</dbReference>
<keyword evidence="11 16" id="KW-0238">DNA-binding</keyword>
<dbReference type="NCBIfam" id="TIGR00665">
    <property type="entry name" value="DnaB"/>
    <property type="match status" value="1"/>
</dbReference>
<dbReference type="SUPFAM" id="SSF52540">
    <property type="entry name" value="P-loop containing nucleoside triphosphate hydrolases"/>
    <property type="match status" value="1"/>
</dbReference>
<dbReference type="InterPro" id="IPR030934">
    <property type="entry name" value="Intein_C"/>
</dbReference>
<dbReference type="SUPFAM" id="SSF48024">
    <property type="entry name" value="N-terminal domain of DnaB helicase"/>
    <property type="match status" value="1"/>
</dbReference>
<dbReference type="InterPro" id="IPR027434">
    <property type="entry name" value="Homing_endonucl"/>
</dbReference>
<feature type="domain" description="SF4 helicase" evidence="18">
    <location>
        <begin position="647"/>
        <end position="877"/>
    </location>
</feature>
<evidence type="ECO:0000256" key="12">
    <source>
        <dbReference type="ARBA" id="ARBA00023235"/>
    </source>
</evidence>
<evidence type="ECO:0000256" key="16">
    <source>
        <dbReference type="RuleBase" id="RU362085"/>
    </source>
</evidence>
<proteinExistence type="inferred from homology"/>
<comment type="catalytic activity">
    <reaction evidence="14 16">
        <text>ATP + H2O = ADP + phosphate + H(+)</text>
        <dbReference type="Rhea" id="RHEA:13065"/>
        <dbReference type="ChEBI" id="CHEBI:15377"/>
        <dbReference type="ChEBI" id="CHEBI:15378"/>
        <dbReference type="ChEBI" id="CHEBI:30616"/>
        <dbReference type="ChEBI" id="CHEBI:43474"/>
        <dbReference type="ChEBI" id="CHEBI:456216"/>
        <dbReference type="EC" id="5.6.2.3"/>
    </reaction>
</comment>
<dbReference type="PROSITE" id="PS50817">
    <property type="entry name" value="INTEIN_N_TER"/>
    <property type="match status" value="1"/>
</dbReference>
<dbReference type="PROSITE" id="PS50819">
    <property type="entry name" value="INTEIN_ENDONUCLEASE"/>
    <property type="match status" value="1"/>
</dbReference>
<keyword evidence="6 16" id="KW-0378">Hydrolase</keyword>
<dbReference type="InterPro" id="IPR006141">
    <property type="entry name" value="Intein_N"/>
</dbReference>
<dbReference type="CDD" id="cd00081">
    <property type="entry name" value="Hint"/>
    <property type="match status" value="1"/>
</dbReference>
<dbReference type="FunFam" id="1.10.860.10:FF:000001">
    <property type="entry name" value="Replicative DNA helicase"/>
    <property type="match status" value="1"/>
</dbReference>
<dbReference type="InterPro" id="IPR036844">
    <property type="entry name" value="Hint_dom_sf"/>
</dbReference>
<dbReference type="InterPro" id="IPR007693">
    <property type="entry name" value="DNA_helicase_DnaB-like_N"/>
</dbReference>
<dbReference type="GO" id="GO:0006269">
    <property type="term" value="P:DNA replication, synthesis of primer"/>
    <property type="evidence" value="ECO:0007669"/>
    <property type="project" value="UniProtKB-UniRule"/>
</dbReference>
<dbReference type="InterPro" id="IPR004860">
    <property type="entry name" value="LAGLIDADG_dom"/>
</dbReference>
<comment type="caution">
    <text evidence="19">The sequence shown here is derived from an EMBL/GenBank/DDBJ whole genome shotgun (WGS) entry which is preliminary data.</text>
</comment>
<evidence type="ECO:0000256" key="11">
    <source>
        <dbReference type="ARBA" id="ARBA00023125"/>
    </source>
</evidence>
<evidence type="ECO:0000256" key="1">
    <source>
        <dbReference type="ARBA" id="ARBA00008428"/>
    </source>
</evidence>
<dbReference type="NCBIfam" id="TIGR01445">
    <property type="entry name" value="intein_Nterm"/>
    <property type="match status" value="1"/>
</dbReference>
<comment type="similarity">
    <text evidence="1 16">Belongs to the helicase family. DnaB subfamily.</text>
</comment>
<dbReference type="PANTHER" id="PTHR30153">
    <property type="entry name" value="REPLICATIVE DNA HELICASE DNAB"/>
    <property type="match status" value="1"/>
</dbReference>
<organism evidence="19 20">
    <name type="scientific">Eiseniibacteriota bacterium</name>
    <dbReference type="NCBI Taxonomy" id="2212470"/>
    <lineage>
        <taxon>Bacteria</taxon>
        <taxon>Candidatus Eiseniibacteriota</taxon>
    </lineage>
</organism>
<dbReference type="SMART" id="SM00306">
    <property type="entry name" value="HintN"/>
    <property type="match status" value="1"/>
</dbReference>
<evidence type="ECO:0000313" key="19">
    <source>
        <dbReference type="EMBL" id="NOT33789.1"/>
    </source>
</evidence>
<keyword evidence="5 16" id="KW-0547">Nucleotide-binding</keyword>
<evidence type="ECO:0000259" key="17">
    <source>
        <dbReference type="PROSITE" id="PS50819"/>
    </source>
</evidence>
<dbReference type="Pfam" id="PF03796">
    <property type="entry name" value="DnaB_C"/>
    <property type="match status" value="2"/>
</dbReference>
<evidence type="ECO:0000256" key="15">
    <source>
        <dbReference type="NCBIfam" id="TIGR00665"/>
    </source>
</evidence>
<dbReference type="InterPro" id="IPR003586">
    <property type="entry name" value="Hint_dom_C"/>
</dbReference>
<feature type="domain" description="SF4 helicase" evidence="18">
    <location>
        <begin position="187"/>
        <end position="224"/>
    </location>
</feature>
<dbReference type="SUPFAM" id="SSF51294">
    <property type="entry name" value="Hedgehog/intein (Hint) domain"/>
    <property type="match status" value="1"/>
</dbReference>
<evidence type="ECO:0000256" key="13">
    <source>
        <dbReference type="ARBA" id="ARBA00044940"/>
    </source>
</evidence>
<keyword evidence="2 16" id="KW-0639">Primosome</keyword>
<dbReference type="InterPro" id="IPR036185">
    <property type="entry name" value="DNA_heli_DnaB-like_N_sf"/>
</dbReference>
<dbReference type="InterPro" id="IPR027417">
    <property type="entry name" value="P-loop_NTPase"/>
</dbReference>
<dbReference type="GO" id="GO:0005524">
    <property type="term" value="F:ATP binding"/>
    <property type="evidence" value="ECO:0007669"/>
    <property type="project" value="UniProtKB-UniRule"/>
</dbReference>
<sequence length="885" mass="98048">MTDMLSRSLSGLSEGPVPPQSLDAERAVLSACLLGAEAIGRAVEKIDSSVFYRPAHQKIFDACISLYNRNERADLITVTEELRMRGELESAGGPAALAQLLESATTTANVEEHVRIVASKAVLRQLIRASQEIQGECFSGSDETQNILDRSEQKIFAITDSRVRQGFVTLKDLLKPTFKHIQELYERKVFVTGVPSGYDDLDKMTAGFQAGDLIIIAGRPAMGKCLAAHTLIDDPDTGARVTLEECVRRQMTRVMGIDDRGRVRAAPISAWVDSGEQPTYRVITRTGREVEVTGHHPFLTVHGWQPLHDLPVGSKIAVARSLPVFGSDESWSLERVRLLAYFIAEGGLTSRCPNFTNTDPVIVSDFHECIEREFPSTHTRLQDSRGITWRVSRKRNWPEEIADRVHPVTDWLDKLGLMGKKSDSKSFPAEVWCWSRERLVEFLKTLFSCDGTICSMWGDPRIEFTVASRSLAFDVQHALCRLGVVAKLWRKTDRSWRVEITEPASVDCYQHEVGWIGEKATRFSDASPARLPVRARHSNVGHPSADAWELVSAAASRSGVTITELASRAGEALKRGHNLHRNRGITRTRLTAFAEASGDPDLGRAASPDLYWDEILSIEPAGTQQVYDLSVPDGANFVAADVCVHNTSLAVNMGENAAIRHKVPVAIFSLEMSKEQLAMRLLCSQSEVALHKVRSGFLGHEDWPRLTTGAGLLSQAPIMIDDSASPTILEIRAKCRRLKAENRLGLVLIDYLQLVRSAGAAENRVQEISQITRGLKALAKELAVPIIALSQLSRAVDSRAGNERRPQLSDLRESGSIEQDSDLVMFVFREEYYKRDDPSLRGKAELIVAKQRNGPTGEIDMTFLHEFTKFVPGSNLMPGETEPGF</sequence>